<feature type="repeat" description="TPR" evidence="1">
    <location>
        <begin position="111"/>
        <end position="144"/>
    </location>
</feature>
<dbReference type="AlphaFoldDB" id="A0A7J0CHD4"/>
<reference evidence="2 3" key="1">
    <citation type="submission" date="2020-05" db="EMBL/GenBank/DDBJ databases">
        <title>Whole genome shotgun sequence of Streptomyces microflavus NBRC 13062.</title>
        <authorList>
            <person name="Komaki H."/>
            <person name="Tamura T."/>
        </authorList>
    </citation>
    <scope>NUCLEOTIDE SEQUENCE [LARGE SCALE GENOMIC DNA]</scope>
    <source>
        <strain evidence="2 3">NBRC 13062</strain>
    </source>
</reference>
<evidence type="ECO:0008006" key="4">
    <source>
        <dbReference type="Google" id="ProtNLM"/>
    </source>
</evidence>
<name>A0A7J0CHD4_STRMI</name>
<dbReference type="SUPFAM" id="SSF48452">
    <property type="entry name" value="TPR-like"/>
    <property type="match status" value="2"/>
</dbReference>
<dbReference type="Proteomes" id="UP000498740">
    <property type="component" value="Unassembled WGS sequence"/>
</dbReference>
<evidence type="ECO:0000313" key="2">
    <source>
        <dbReference type="EMBL" id="GFN01839.1"/>
    </source>
</evidence>
<keyword evidence="1" id="KW-0802">TPR repeat</keyword>
<dbReference type="EMBL" id="BLWD01000001">
    <property type="protein sequence ID" value="GFN01839.1"/>
    <property type="molecule type" value="Genomic_DNA"/>
</dbReference>
<dbReference type="PROSITE" id="PS50005">
    <property type="entry name" value="TPR"/>
    <property type="match status" value="1"/>
</dbReference>
<protein>
    <recommendedName>
        <fullName evidence="4">CHAT domain-containing protein</fullName>
    </recommendedName>
</protein>
<dbReference type="RefSeq" id="WP_032759831.1">
    <property type="nucleotide sequence ID" value="NZ_BMUG01000008.1"/>
</dbReference>
<sequence length="856" mass="92662">MNSGDAYRGDITQHPSSKLIFAAWQRSSAERGRVPVECPPPGAVALRCRYRHLTDLAEPYGVPAPVTAELWDRALLAETELDDAVHTGRFDHAAALCRELLEGQYDELTATNALIGLGDVHRARGEVEQAIEQYGMALRRADARRYRFGRLRALAGLGHVALNQHSVERAREMYGHAGELARSIGDPLYEANALFGSAECAERSRDLMRAIEAHEQAHALYVEAGSVTGQAHAAQRIGALYHRAGHLEIARTWLVVAAKAFTRFDDPVGTVNVLESMGDLLLHVDETDEAEVRYRAAHEIARAHGLASAEAHAVQNFGRVARARRDWPAAVALFEKAAAAYREAGDLLGVCNALAKLAESRERLGDADGREQAVRDRVAAVFAIEEYRAAHHEAAVQGEYRERFGPVYSAALRAAVGAGMPESFVVVADGLAGRRLAGLAAHHVPDGVTGRLTLLQHLLVSSDERWLAQRRPPGAGGMRLPPDLPRQERIARMIGSLAIGGTVREPARTAVEDLLAAVYLPPADEGAELLAAVPDRCHMLQLVIDPDAPRLLHRLWRDEHGECRLDSVELSEVCTTLLSVVRIDGEERGSLRPCDLAALAELLPERLSRALAAGAVPRLLLVPASDLWLVPWGAVPVGPRRLLGESVEYVVCPSLLIQRVLARRGPARPVDGPSYLWRSPVMEGLNLAGLQADERWTLDLPASAPQVTAVLAADAHTVVVLCHGRPAVGPGHYLELEPGSWLLPADVLSGTPPQRLYLITCWGGGVPGQAMTEPVTIATLALATGSVEVLATVGEYGDTPDGNAFAEWVLERLSTTGTPLSRAVHLASRRIVAREGAWEWPLRDWAPLLPMGTFHG</sequence>
<accession>A0A7J0CHD4</accession>
<dbReference type="Gene3D" id="1.25.40.10">
    <property type="entry name" value="Tetratricopeptide repeat domain"/>
    <property type="match status" value="1"/>
</dbReference>
<dbReference type="InterPro" id="IPR019734">
    <property type="entry name" value="TPR_rpt"/>
</dbReference>
<organism evidence="2 3">
    <name type="scientific">Streptomyces microflavus</name>
    <name type="common">Streptomyces lipmanii</name>
    <dbReference type="NCBI Taxonomy" id="1919"/>
    <lineage>
        <taxon>Bacteria</taxon>
        <taxon>Bacillati</taxon>
        <taxon>Actinomycetota</taxon>
        <taxon>Actinomycetes</taxon>
        <taxon>Kitasatosporales</taxon>
        <taxon>Streptomycetaceae</taxon>
        <taxon>Streptomyces</taxon>
    </lineage>
</organism>
<proteinExistence type="predicted"/>
<dbReference type="PANTHER" id="PTHR10098:SF108">
    <property type="entry name" value="TETRATRICOPEPTIDE REPEAT PROTEIN 28"/>
    <property type="match status" value="1"/>
</dbReference>
<dbReference type="SMART" id="SM00028">
    <property type="entry name" value="TPR"/>
    <property type="match status" value="5"/>
</dbReference>
<comment type="caution">
    <text evidence="2">The sequence shown here is derived from an EMBL/GenBank/DDBJ whole genome shotgun (WGS) entry which is preliminary data.</text>
</comment>
<dbReference type="InterPro" id="IPR011990">
    <property type="entry name" value="TPR-like_helical_dom_sf"/>
</dbReference>
<evidence type="ECO:0000256" key="1">
    <source>
        <dbReference type="PROSITE-ProRule" id="PRU00339"/>
    </source>
</evidence>
<gene>
    <name evidence="2" type="ORF">Smic_03950</name>
</gene>
<dbReference type="PANTHER" id="PTHR10098">
    <property type="entry name" value="RAPSYN-RELATED"/>
    <property type="match status" value="1"/>
</dbReference>
<evidence type="ECO:0000313" key="3">
    <source>
        <dbReference type="Proteomes" id="UP000498740"/>
    </source>
</evidence>